<keyword evidence="5" id="KW-0010">Activator</keyword>
<keyword evidence="2" id="KW-0963">Cytoplasm</keyword>
<keyword evidence="4" id="KW-0238">DNA-binding</keyword>
<name>A0ABQ5JJI4_9LACO</name>
<reference evidence="9" key="1">
    <citation type="journal article" date="2022" name="Int. J. Syst. Evol. Microbiol.">
        <title>A novel species of lactic acid bacteria, Ligilactobacillus pabuli sp. nov., isolated from alfalfa silage.</title>
        <authorList>
            <person name="Tohno M."/>
            <person name="Tanizawa Y."/>
            <person name="Sawada H."/>
            <person name="Sakamoto M."/>
            <person name="Ohkuma M."/>
            <person name="Kobayashi H."/>
        </authorList>
    </citation>
    <scope>NUCLEOTIDE SEQUENCE</scope>
    <source>
        <strain evidence="9">AF129</strain>
    </source>
</reference>
<accession>A0ABQ5JJI4</accession>
<evidence type="ECO:0000313" key="10">
    <source>
        <dbReference type="Proteomes" id="UP001055149"/>
    </source>
</evidence>
<dbReference type="InterPro" id="IPR002059">
    <property type="entry name" value="CSP_DNA-bd"/>
</dbReference>
<dbReference type="PROSITE" id="PS00352">
    <property type="entry name" value="CSD_1"/>
    <property type="match status" value="1"/>
</dbReference>
<comment type="subcellular location">
    <subcellularLocation>
        <location evidence="1 7">Cytoplasm</location>
    </subcellularLocation>
</comment>
<dbReference type="Pfam" id="PF00313">
    <property type="entry name" value="CSD"/>
    <property type="match status" value="1"/>
</dbReference>
<dbReference type="PRINTS" id="PR00050">
    <property type="entry name" value="COLDSHOCK"/>
</dbReference>
<evidence type="ECO:0000313" key="9">
    <source>
        <dbReference type="EMBL" id="GKS81918.1"/>
    </source>
</evidence>
<dbReference type="PIRSF" id="PIRSF002599">
    <property type="entry name" value="Cold_shock_A"/>
    <property type="match status" value="1"/>
</dbReference>
<evidence type="ECO:0000256" key="5">
    <source>
        <dbReference type="ARBA" id="ARBA00023159"/>
    </source>
</evidence>
<dbReference type="SUPFAM" id="SSF50249">
    <property type="entry name" value="Nucleic acid-binding proteins"/>
    <property type="match status" value="1"/>
</dbReference>
<evidence type="ECO:0000256" key="7">
    <source>
        <dbReference type="RuleBase" id="RU000408"/>
    </source>
</evidence>
<dbReference type="PANTHER" id="PTHR46565:SF20">
    <property type="entry name" value="COLD SHOCK DOMAIN-CONTAINING PROTEIN 4"/>
    <property type="match status" value="1"/>
</dbReference>
<dbReference type="RefSeq" id="WP_244055834.1">
    <property type="nucleotide sequence ID" value="NZ_BQXH01000015.1"/>
</dbReference>
<protein>
    <submittedName>
        <fullName evidence="9">Cold-shock protein</fullName>
    </submittedName>
</protein>
<keyword evidence="3" id="KW-0805">Transcription regulation</keyword>
<dbReference type="SMART" id="SM00357">
    <property type="entry name" value="CSP"/>
    <property type="match status" value="1"/>
</dbReference>
<evidence type="ECO:0000256" key="2">
    <source>
        <dbReference type="ARBA" id="ARBA00022490"/>
    </source>
</evidence>
<dbReference type="InterPro" id="IPR012156">
    <property type="entry name" value="Cold_shock_CspA"/>
</dbReference>
<dbReference type="EMBL" id="BQXH01000015">
    <property type="protein sequence ID" value="GKS81918.1"/>
    <property type="molecule type" value="Genomic_DNA"/>
</dbReference>
<comment type="caution">
    <text evidence="9">The sequence shown here is derived from an EMBL/GenBank/DDBJ whole genome shotgun (WGS) entry which is preliminary data.</text>
</comment>
<dbReference type="PROSITE" id="PS51857">
    <property type="entry name" value="CSD_2"/>
    <property type="match status" value="1"/>
</dbReference>
<dbReference type="Gene3D" id="2.40.50.140">
    <property type="entry name" value="Nucleic acid-binding proteins"/>
    <property type="match status" value="1"/>
</dbReference>
<dbReference type="Proteomes" id="UP001055149">
    <property type="component" value="Unassembled WGS sequence"/>
</dbReference>
<dbReference type="InterPro" id="IPR012340">
    <property type="entry name" value="NA-bd_OB-fold"/>
</dbReference>
<gene>
    <name evidence="9" type="primary">cspC</name>
    <name evidence="9" type="ORF">LPAF129_16040</name>
</gene>
<evidence type="ECO:0000256" key="1">
    <source>
        <dbReference type="ARBA" id="ARBA00004496"/>
    </source>
</evidence>
<keyword evidence="6" id="KW-0804">Transcription</keyword>
<dbReference type="PANTHER" id="PTHR46565">
    <property type="entry name" value="COLD SHOCK DOMAIN PROTEIN 2"/>
    <property type="match status" value="1"/>
</dbReference>
<proteinExistence type="predicted"/>
<keyword evidence="10" id="KW-1185">Reference proteome</keyword>
<dbReference type="InterPro" id="IPR011129">
    <property type="entry name" value="CSD"/>
</dbReference>
<sequence>MLTGKVRSFNKDKGFGFIIPDEGKEDIFVHFSAILTPGYKVLEAGQRVSYVSVTGIRGPQACDVSILHEETPTEER</sequence>
<dbReference type="CDD" id="cd04458">
    <property type="entry name" value="CSP_CDS"/>
    <property type="match status" value="1"/>
</dbReference>
<evidence type="ECO:0000256" key="6">
    <source>
        <dbReference type="ARBA" id="ARBA00023163"/>
    </source>
</evidence>
<evidence type="ECO:0000256" key="4">
    <source>
        <dbReference type="ARBA" id="ARBA00023125"/>
    </source>
</evidence>
<dbReference type="InterPro" id="IPR019844">
    <property type="entry name" value="CSD_CS"/>
</dbReference>
<feature type="domain" description="CSD" evidence="8">
    <location>
        <begin position="1"/>
        <end position="66"/>
    </location>
</feature>
<evidence type="ECO:0000256" key="3">
    <source>
        <dbReference type="ARBA" id="ARBA00023015"/>
    </source>
</evidence>
<evidence type="ECO:0000259" key="8">
    <source>
        <dbReference type="PROSITE" id="PS51857"/>
    </source>
</evidence>
<organism evidence="9 10">
    <name type="scientific">Ligilactobacillus pabuli</name>
    <dbReference type="NCBI Taxonomy" id="2886039"/>
    <lineage>
        <taxon>Bacteria</taxon>
        <taxon>Bacillati</taxon>
        <taxon>Bacillota</taxon>
        <taxon>Bacilli</taxon>
        <taxon>Lactobacillales</taxon>
        <taxon>Lactobacillaceae</taxon>
        <taxon>Ligilactobacillus</taxon>
    </lineage>
</organism>